<keyword evidence="2" id="KW-0472">Membrane</keyword>
<keyword evidence="2" id="KW-0812">Transmembrane</keyword>
<comment type="caution">
    <text evidence="3">The sequence shown here is derived from an EMBL/GenBank/DDBJ whole genome shotgun (WGS) entry which is preliminary data.</text>
</comment>
<dbReference type="Proteomes" id="UP000664771">
    <property type="component" value="Unassembled WGS sequence"/>
</dbReference>
<feature type="region of interest" description="Disordered" evidence="1">
    <location>
        <begin position="48"/>
        <end position="68"/>
    </location>
</feature>
<feature type="compositionally biased region" description="Polar residues" evidence="1">
    <location>
        <begin position="58"/>
        <end position="68"/>
    </location>
</feature>
<gene>
    <name evidence="3" type="ORF">J2D73_04905</name>
</gene>
<proteinExistence type="predicted"/>
<evidence type="ECO:0000256" key="2">
    <source>
        <dbReference type="SAM" id="Phobius"/>
    </source>
</evidence>
<name>A0ABS3LTA1_9PROT</name>
<dbReference type="RefSeq" id="WP_207879925.1">
    <property type="nucleotide sequence ID" value="NZ_JAFVMF010000004.1"/>
</dbReference>
<keyword evidence="4" id="KW-1185">Reference proteome</keyword>
<reference evidence="3 4" key="1">
    <citation type="submission" date="2021-03" db="EMBL/GenBank/DDBJ databases">
        <title>The complete genome sequence of Acetobacter sacchari TBRC 11175.</title>
        <authorList>
            <person name="Charoenyingcharoen P."/>
            <person name="Yukphan P."/>
        </authorList>
    </citation>
    <scope>NUCLEOTIDE SEQUENCE [LARGE SCALE GENOMIC DNA]</scope>
    <source>
        <strain evidence="3 4">TBRC 11175</strain>
    </source>
</reference>
<evidence type="ECO:0000313" key="3">
    <source>
        <dbReference type="EMBL" id="MBO1359136.1"/>
    </source>
</evidence>
<dbReference type="EMBL" id="JAFVMF010000004">
    <property type="protein sequence ID" value="MBO1359136.1"/>
    <property type="molecule type" value="Genomic_DNA"/>
</dbReference>
<organism evidence="3 4">
    <name type="scientific">Acetobacter sacchari</name>
    <dbReference type="NCBI Taxonomy" id="2661687"/>
    <lineage>
        <taxon>Bacteria</taxon>
        <taxon>Pseudomonadati</taxon>
        <taxon>Pseudomonadota</taxon>
        <taxon>Alphaproteobacteria</taxon>
        <taxon>Acetobacterales</taxon>
        <taxon>Acetobacteraceae</taxon>
        <taxon>Acetobacter</taxon>
    </lineage>
</organism>
<evidence type="ECO:0000313" key="4">
    <source>
        <dbReference type="Proteomes" id="UP000664771"/>
    </source>
</evidence>
<keyword evidence="2" id="KW-1133">Transmembrane helix</keyword>
<feature type="transmembrane region" description="Helical" evidence="2">
    <location>
        <begin position="15"/>
        <end position="34"/>
    </location>
</feature>
<evidence type="ECO:0000256" key="1">
    <source>
        <dbReference type="SAM" id="MobiDB-lite"/>
    </source>
</evidence>
<sequence length="68" mass="7021">MPRLTPDFQARQKPAAVLIVGVSVAAASLLVTAVRKLAEAGGVRRRAAEAERAVQPPSAGTQQQPFGG</sequence>
<accession>A0ABS3LTA1</accession>
<protein>
    <submittedName>
        <fullName evidence="3">Uncharacterized protein</fullName>
    </submittedName>
</protein>